<dbReference type="EMBL" id="CP020946">
    <property type="protein sequence ID" value="ASD64177.1"/>
    <property type="molecule type" value="Genomic_DNA"/>
</dbReference>
<evidence type="ECO:0000256" key="5">
    <source>
        <dbReference type="PIRSR" id="PIRSR019574-1"/>
    </source>
</evidence>
<reference evidence="6 7" key="1">
    <citation type="submission" date="2017-04" db="EMBL/GenBank/DDBJ databases">
        <title>Whole genome sequence of Bdellovibrio bacteriovorus strain SSB218315.</title>
        <authorList>
            <person name="Oyedara O."/>
            <person name="Rodriguez-Perez M.A."/>
        </authorList>
    </citation>
    <scope>NUCLEOTIDE SEQUENCE [LARGE SCALE GENOMIC DNA]</scope>
    <source>
        <strain evidence="6 7">SSB218315</strain>
    </source>
</reference>
<evidence type="ECO:0000313" key="7">
    <source>
        <dbReference type="Proteomes" id="UP000197003"/>
    </source>
</evidence>
<dbReference type="Pfam" id="PF13416">
    <property type="entry name" value="SBP_bac_8"/>
    <property type="match status" value="1"/>
</dbReference>
<evidence type="ECO:0000256" key="1">
    <source>
        <dbReference type="ARBA" id="ARBA00004418"/>
    </source>
</evidence>
<organism evidence="6 7">
    <name type="scientific">Bdellovibrio bacteriovorus</name>
    <dbReference type="NCBI Taxonomy" id="959"/>
    <lineage>
        <taxon>Bacteria</taxon>
        <taxon>Pseudomonadati</taxon>
        <taxon>Bdellovibrionota</taxon>
        <taxon>Bdellovibrionia</taxon>
        <taxon>Bdellovibrionales</taxon>
        <taxon>Pseudobdellovibrionaceae</taxon>
        <taxon>Bdellovibrio</taxon>
    </lineage>
</organism>
<dbReference type="GO" id="GO:0015846">
    <property type="term" value="P:polyamine transport"/>
    <property type="evidence" value="ECO:0007669"/>
    <property type="project" value="InterPro"/>
</dbReference>
<evidence type="ECO:0000313" key="6">
    <source>
        <dbReference type="EMBL" id="ASD64177.1"/>
    </source>
</evidence>
<gene>
    <name evidence="6" type="ORF">B9G79_11670</name>
</gene>
<feature type="binding site" evidence="5">
    <location>
        <position position="81"/>
    </location>
    <ligand>
        <name>spermidine</name>
        <dbReference type="ChEBI" id="CHEBI:57834"/>
    </ligand>
</feature>
<dbReference type="PANTHER" id="PTHR30222">
    <property type="entry name" value="SPERMIDINE/PUTRESCINE-BINDING PERIPLASMIC PROTEIN"/>
    <property type="match status" value="1"/>
</dbReference>
<accession>A0A1Z3N9Q2</accession>
<evidence type="ECO:0000256" key="3">
    <source>
        <dbReference type="ARBA" id="ARBA00022729"/>
    </source>
</evidence>
<keyword evidence="4" id="KW-0574">Periplasm</keyword>
<dbReference type="InterPro" id="IPR001188">
    <property type="entry name" value="Sperm_putr-bd"/>
</dbReference>
<sequence>MAGLVLCGLLAGCTKKSAEVSEAKEVNLSIWGNYISPELQAQFEKETGIKINISNYSSNEELLAKVQMGSSGIDVAVPSDYMVEVMSKMNLLEALKPDQISNKTLIDPQFLKQNYDPENKFSLPYIWTTAGIAVNRDLYKGPIKSWKDLLENPQLKGKFALLDDVRETLGAALKMNGFSVNSTNPEEIKKAKDTLLKAKKNVKMFASDTIDILNNKEVAAAQTYSSDALQAADKSPGKIEYIIPEEGGTFAIDNLVIIKGAKHPEAAHKLINFLLSEQAEINRVKTILGGPVLKNTKASLTKEMQNNRALFPDEATLKKLERIQDQGEKNKLFEDSWTEIKTH</sequence>
<dbReference type="Gene3D" id="3.40.190.10">
    <property type="entry name" value="Periplasmic binding protein-like II"/>
    <property type="match status" value="2"/>
</dbReference>
<keyword evidence="3" id="KW-0732">Signal</keyword>
<name>A0A1Z3N9Q2_BDEBC</name>
<dbReference type="AlphaFoldDB" id="A0A1Z3N9Q2"/>
<dbReference type="InterPro" id="IPR006059">
    <property type="entry name" value="SBP"/>
</dbReference>
<evidence type="ECO:0000256" key="4">
    <source>
        <dbReference type="ARBA" id="ARBA00022764"/>
    </source>
</evidence>
<protein>
    <submittedName>
        <fullName evidence="6">Uncharacterized protein</fullName>
    </submittedName>
</protein>
<dbReference type="PRINTS" id="PR00909">
    <property type="entry name" value="SPERMDNBNDNG"/>
</dbReference>
<dbReference type="GO" id="GO:0019808">
    <property type="term" value="F:polyamine binding"/>
    <property type="evidence" value="ECO:0007669"/>
    <property type="project" value="InterPro"/>
</dbReference>
<dbReference type="CDD" id="cd13590">
    <property type="entry name" value="PBP2_PotD_PotF_like"/>
    <property type="match status" value="1"/>
</dbReference>
<dbReference type="SUPFAM" id="SSF53850">
    <property type="entry name" value="Periplasmic binding protein-like II"/>
    <property type="match status" value="1"/>
</dbReference>
<comment type="subcellular location">
    <subcellularLocation>
        <location evidence="1">Periplasm</location>
    </subcellularLocation>
</comment>
<feature type="binding site" evidence="5">
    <location>
        <begin position="164"/>
        <end position="167"/>
    </location>
    <ligand>
        <name>spermidine</name>
        <dbReference type="ChEBI" id="CHEBI:57834"/>
    </ligand>
</feature>
<dbReference type="OrthoDB" id="9769319at2"/>
<dbReference type="Proteomes" id="UP000197003">
    <property type="component" value="Chromosome"/>
</dbReference>
<dbReference type="PANTHER" id="PTHR30222:SF17">
    <property type="entry name" value="SPERMIDINE_PUTRESCINE-BINDING PERIPLASMIC PROTEIN"/>
    <property type="match status" value="1"/>
</dbReference>
<proteinExistence type="predicted"/>
<dbReference type="GO" id="GO:0042597">
    <property type="term" value="C:periplasmic space"/>
    <property type="evidence" value="ECO:0007669"/>
    <property type="project" value="UniProtKB-SubCell"/>
</dbReference>
<evidence type="ECO:0000256" key="2">
    <source>
        <dbReference type="ARBA" id="ARBA00022448"/>
    </source>
</evidence>
<dbReference type="PIRSF" id="PIRSF019574">
    <property type="entry name" value="Periplasmic_polyamine_BP"/>
    <property type="match status" value="1"/>
</dbReference>
<keyword evidence="2" id="KW-0813">Transport</keyword>